<name>A0A2P8DEW8_9ACTN</name>
<dbReference type="EMBL" id="PYGE01000028">
    <property type="protein sequence ID" value="PSK95751.1"/>
    <property type="molecule type" value="Genomic_DNA"/>
</dbReference>
<keyword evidence="3" id="KW-1185">Reference proteome</keyword>
<evidence type="ECO:0000313" key="3">
    <source>
        <dbReference type="Proteomes" id="UP000243528"/>
    </source>
</evidence>
<organism evidence="2 3">
    <name type="scientific">Haloactinopolyspora alba</name>
    <dbReference type="NCBI Taxonomy" id="648780"/>
    <lineage>
        <taxon>Bacteria</taxon>
        <taxon>Bacillati</taxon>
        <taxon>Actinomycetota</taxon>
        <taxon>Actinomycetes</taxon>
        <taxon>Jiangellales</taxon>
        <taxon>Jiangellaceae</taxon>
        <taxon>Haloactinopolyspora</taxon>
    </lineage>
</organism>
<evidence type="ECO:0000313" key="2">
    <source>
        <dbReference type="EMBL" id="PSK95751.1"/>
    </source>
</evidence>
<reference evidence="2 3" key="1">
    <citation type="submission" date="2018-03" db="EMBL/GenBank/DDBJ databases">
        <title>Genomic Encyclopedia of Archaeal and Bacterial Type Strains, Phase II (KMG-II): from individual species to whole genera.</title>
        <authorList>
            <person name="Goeker M."/>
        </authorList>
    </citation>
    <scope>NUCLEOTIDE SEQUENCE [LARGE SCALE GENOMIC DNA]</scope>
    <source>
        <strain evidence="2 3">DSM 45211</strain>
    </source>
</reference>
<proteinExistence type="predicted"/>
<evidence type="ECO:0000256" key="1">
    <source>
        <dbReference type="SAM" id="MobiDB-lite"/>
    </source>
</evidence>
<dbReference type="AlphaFoldDB" id="A0A2P8DEW8"/>
<dbReference type="Proteomes" id="UP000243528">
    <property type="component" value="Unassembled WGS sequence"/>
</dbReference>
<sequence length="65" mass="7270">MLRPNRNPRQGTDPKPFPGGEGHTMSWIVTTRPQHCAHCGTTTVHNVTIHDDSPREIVYCTECGQ</sequence>
<gene>
    <name evidence="2" type="ORF">CLV30_1283</name>
</gene>
<comment type="caution">
    <text evidence="2">The sequence shown here is derived from an EMBL/GenBank/DDBJ whole genome shotgun (WGS) entry which is preliminary data.</text>
</comment>
<accession>A0A2P8DEW8</accession>
<protein>
    <submittedName>
        <fullName evidence="2">Uncharacterized protein</fullName>
    </submittedName>
</protein>
<feature type="region of interest" description="Disordered" evidence="1">
    <location>
        <begin position="1"/>
        <end position="25"/>
    </location>
</feature>